<keyword evidence="2" id="KW-1185">Reference proteome</keyword>
<dbReference type="RefSeq" id="WP_119833927.1">
    <property type="nucleotide sequence ID" value="NZ_QYUL01000005.1"/>
</dbReference>
<accession>A0A418VMY3</accession>
<comment type="caution">
    <text evidence="1">The sequence shown here is derived from an EMBL/GenBank/DDBJ whole genome shotgun (WGS) entry which is preliminary data.</text>
</comment>
<dbReference type="Proteomes" id="UP000283458">
    <property type="component" value="Unassembled WGS sequence"/>
</dbReference>
<dbReference type="Gene3D" id="3.40.1530.20">
    <property type="entry name" value="Protein of unknown function (DUF1491)"/>
    <property type="match status" value="1"/>
</dbReference>
<dbReference type="OrthoDB" id="9809136at2"/>
<reference evidence="1 2" key="1">
    <citation type="submission" date="2018-09" db="EMBL/GenBank/DDBJ databases">
        <authorList>
            <person name="Zhu H."/>
        </authorList>
    </citation>
    <scope>NUCLEOTIDE SEQUENCE [LARGE SCALE GENOMIC DNA]</scope>
    <source>
        <strain evidence="1 2">K2W22B-5</strain>
    </source>
</reference>
<sequence>MDDRLPTHLWVMAHIRAADAQGVSIMVVRKGDPSRGTVILKLNRLDRTFSVLVQVNDGDRLFWSRGTGPDPVPEADADAYIARQTRYDPDVWVLEVEDRQGRHWFEGSIR</sequence>
<evidence type="ECO:0000313" key="2">
    <source>
        <dbReference type="Proteomes" id="UP000283458"/>
    </source>
</evidence>
<protein>
    <submittedName>
        <fullName evidence="1">DUF1491 family protein</fullName>
    </submittedName>
</protein>
<dbReference type="Pfam" id="PF07372">
    <property type="entry name" value="DUF1491"/>
    <property type="match status" value="1"/>
</dbReference>
<dbReference type="EMBL" id="QYUL01000005">
    <property type="protein sequence ID" value="RJF77484.1"/>
    <property type="molecule type" value="Genomic_DNA"/>
</dbReference>
<dbReference type="AlphaFoldDB" id="A0A418VMY3"/>
<organism evidence="1 2">
    <name type="scientific">Azospirillum cavernae</name>
    <dbReference type="NCBI Taxonomy" id="2320860"/>
    <lineage>
        <taxon>Bacteria</taxon>
        <taxon>Pseudomonadati</taxon>
        <taxon>Pseudomonadota</taxon>
        <taxon>Alphaproteobacteria</taxon>
        <taxon>Rhodospirillales</taxon>
        <taxon>Azospirillaceae</taxon>
        <taxon>Azospirillum</taxon>
    </lineage>
</organism>
<evidence type="ECO:0000313" key="1">
    <source>
        <dbReference type="EMBL" id="RJF77484.1"/>
    </source>
</evidence>
<dbReference type="InterPro" id="IPR009964">
    <property type="entry name" value="DUF1491"/>
</dbReference>
<gene>
    <name evidence="1" type="ORF">D3877_27290</name>
</gene>
<name>A0A418VMY3_9PROT</name>
<proteinExistence type="predicted"/>